<evidence type="ECO:0000256" key="4">
    <source>
        <dbReference type="ARBA" id="ARBA00022490"/>
    </source>
</evidence>
<proteinExistence type="inferred from homology"/>
<dbReference type="InterPro" id="IPR037406">
    <property type="entry name" value="MetR_PBP2"/>
</dbReference>
<evidence type="ECO:0000256" key="5">
    <source>
        <dbReference type="ARBA" id="ARBA00022491"/>
    </source>
</evidence>
<dbReference type="GO" id="GO:0003700">
    <property type="term" value="F:DNA-binding transcription factor activity"/>
    <property type="evidence" value="ECO:0007669"/>
    <property type="project" value="InterPro"/>
</dbReference>
<keyword evidence="6" id="KW-0028">Amino-acid biosynthesis</keyword>
<dbReference type="EMBL" id="BMLS01000001">
    <property type="protein sequence ID" value="GGO65841.1"/>
    <property type="molecule type" value="Genomic_DNA"/>
</dbReference>
<dbReference type="AlphaFoldDB" id="A0A917YSY2"/>
<evidence type="ECO:0000313" key="13">
    <source>
        <dbReference type="EMBL" id="GGO65841.1"/>
    </source>
</evidence>
<evidence type="ECO:0000256" key="2">
    <source>
        <dbReference type="ARBA" id="ARBA00009437"/>
    </source>
</evidence>
<dbReference type="SUPFAM" id="SSF46785">
    <property type="entry name" value="Winged helix' DNA-binding domain"/>
    <property type="match status" value="1"/>
</dbReference>
<evidence type="ECO:0000256" key="1">
    <source>
        <dbReference type="ARBA" id="ARBA00004496"/>
    </source>
</evidence>
<dbReference type="SUPFAM" id="SSF53850">
    <property type="entry name" value="Periplasmic binding protein-like II"/>
    <property type="match status" value="1"/>
</dbReference>
<dbReference type="PRINTS" id="PR00039">
    <property type="entry name" value="HTHLYSR"/>
</dbReference>
<dbReference type="InterPro" id="IPR005119">
    <property type="entry name" value="LysR_subst-bd"/>
</dbReference>
<reference evidence="13" key="1">
    <citation type="journal article" date="2014" name="Int. J. Syst. Evol. Microbiol.">
        <title>Complete genome sequence of Corynebacterium casei LMG S-19264T (=DSM 44701T), isolated from a smear-ripened cheese.</title>
        <authorList>
            <consortium name="US DOE Joint Genome Institute (JGI-PGF)"/>
            <person name="Walter F."/>
            <person name="Albersmeier A."/>
            <person name="Kalinowski J."/>
            <person name="Ruckert C."/>
        </authorList>
    </citation>
    <scope>NUCLEOTIDE SEQUENCE</scope>
    <source>
        <strain evidence="13">CGMCC 1.7086</strain>
    </source>
</reference>
<name>A0A917YSY2_9ALTE</name>
<evidence type="ECO:0000256" key="8">
    <source>
        <dbReference type="ARBA" id="ARBA00023125"/>
    </source>
</evidence>
<evidence type="ECO:0000313" key="14">
    <source>
        <dbReference type="Proteomes" id="UP000606935"/>
    </source>
</evidence>
<reference evidence="13" key="2">
    <citation type="submission" date="2020-09" db="EMBL/GenBank/DDBJ databases">
        <authorList>
            <person name="Sun Q."/>
            <person name="Zhou Y."/>
        </authorList>
    </citation>
    <scope>NUCLEOTIDE SEQUENCE</scope>
    <source>
        <strain evidence="13">CGMCC 1.7086</strain>
    </source>
</reference>
<dbReference type="Pfam" id="PF03466">
    <property type="entry name" value="LysR_substrate"/>
    <property type="match status" value="1"/>
</dbReference>
<dbReference type="InterPro" id="IPR036390">
    <property type="entry name" value="WH_DNA-bd_sf"/>
</dbReference>
<dbReference type="GO" id="GO:0009086">
    <property type="term" value="P:methionine biosynthetic process"/>
    <property type="evidence" value="ECO:0007669"/>
    <property type="project" value="UniProtKB-KW"/>
</dbReference>
<dbReference type="PROSITE" id="PS50931">
    <property type="entry name" value="HTH_LYSR"/>
    <property type="match status" value="1"/>
</dbReference>
<feature type="domain" description="HTH lysR-type" evidence="12">
    <location>
        <begin position="26"/>
        <end position="79"/>
    </location>
</feature>
<keyword evidence="10" id="KW-0804">Transcription</keyword>
<evidence type="ECO:0000256" key="10">
    <source>
        <dbReference type="ARBA" id="ARBA00023163"/>
    </source>
</evidence>
<evidence type="ECO:0000256" key="3">
    <source>
        <dbReference type="ARBA" id="ARBA00019365"/>
    </source>
</evidence>
<comment type="caution">
    <text evidence="13">The sequence shown here is derived from an EMBL/GenBank/DDBJ whole genome shotgun (WGS) entry which is preliminary data.</text>
</comment>
<dbReference type="PANTHER" id="PTHR30126">
    <property type="entry name" value="HTH-TYPE TRANSCRIPTIONAL REGULATOR"/>
    <property type="match status" value="1"/>
</dbReference>
<dbReference type="Gene3D" id="3.40.190.10">
    <property type="entry name" value="Periplasmic binding protein-like II"/>
    <property type="match status" value="1"/>
</dbReference>
<protein>
    <recommendedName>
        <fullName evidence="3">HTH-type transcriptional regulator MetR</fullName>
    </recommendedName>
</protein>
<keyword evidence="8" id="KW-0238">DNA-binding</keyword>
<keyword evidence="9" id="KW-0010">Activator</keyword>
<dbReference type="Pfam" id="PF00126">
    <property type="entry name" value="HTH_1"/>
    <property type="match status" value="1"/>
</dbReference>
<keyword evidence="11" id="KW-0486">Methionine biosynthesis</keyword>
<dbReference type="CDD" id="cd08441">
    <property type="entry name" value="PBP2_MetR"/>
    <property type="match status" value="1"/>
</dbReference>
<comment type="similarity">
    <text evidence="2">Belongs to the LysR transcriptional regulatory family.</text>
</comment>
<keyword evidence="7" id="KW-0805">Transcription regulation</keyword>
<dbReference type="GO" id="GO:0005737">
    <property type="term" value="C:cytoplasm"/>
    <property type="evidence" value="ECO:0007669"/>
    <property type="project" value="UniProtKB-SubCell"/>
</dbReference>
<keyword evidence="5" id="KW-0678">Repressor</keyword>
<evidence type="ECO:0000256" key="9">
    <source>
        <dbReference type="ARBA" id="ARBA00023159"/>
    </source>
</evidence>
<organism evidence="13 14">
    <name type="scientific">Bowmanella pacifica</name>
    <dbReference type="NCBI Taxonomy" id="502051"/>
    <lineage>
        <taxon>Bacteria</taxon>
        <taxon>Pseudomonadati</taxon>
        <taxon>Pseudomonadota</taxon>
        <taxon>Gammaproteobacteria</taxon>
        <taxon>Alteromonadales</taxon>
        <taxon>Alteromonadaceae</taxon>
        <taxon>Bowmanella</taxon>
    </lineage>
</organism>
<dbReference type="InterPro" id="IPR036388">
    <property type="entry name" value="WH-like_DNA-bd_sf"/>
</dbReference>
<keyword evidence="14" id="KW-1185">Reference proteome</keyword>
<dbReference type="GO" id="GO:0000976">
    <property type="term" value="F:transcription cis-regulatory region binding"/>
    <property type="evidence" value="ECO:0007669"/>
    <property type="project" value="TreeGrafter"/>
</dbReference>
<evidence type="ECO:0000256" key="11">
    <source>
        <dbReference type="ARBA" id="ARBA00023167"/>
    </source>
</evidence>
<evidence type="ECO:0000256" key="6">
    <source>
        <dbReference type="ARBA" id="ARBA00022605"/>
    </source>
</evidence>
<dbReference type="Gene3D" id="1.10.10.10">
    <property type="entry name" value="Winged helix-like DNA-binding domain superfamily/Winged helix DNA-binding domain"/>
    <property type="match status" value="1"/>
</dbReference>
<comment type="subcellular location">
    <subcellularLocation>
        <location evidence="1">Cytoplasm</location>
    </subcellularLocation>
</comment>
<keyword evidence="4" id="KW-0963">Cytoplasm</keyword>
<dbReference type="PANTHER" id="PTHR30126:SF25">
    <property type="entry name" value="HTH-TYPE TRANSCRIPTIONAL REGULATOR METR"/>
    <property type="match status" value="1"/>
</dbReference>
<gene>
    <name evidence="13" type="primary">metR</name>
    <name evidence="13" type="ORF">GCM10010982_08610</name>
</gene>
<evidence type="ECO:0000256" key="7">
    <source>
        <dbReference type="ARBA" id="ARBA00023015"/>
    </source>
</evidence>
<dbReference type="Proteomes" id="UP000606935">
    <property type="component" value="Unassembled WGS sequence"/>
</dbReference>
<dbReference type="InterPro" id="IPR000847">
    <property type="entry name" value="LysR_HTH_N"/>
</dbReference>
<sequence length="314" mass="35859">MILSHHPMSIDHAFLLRVHIMLERIHLAILSAIEEQGTLTQAAETLNLTQSALSHSIKKLEGQIGTPIWEKQGRSLRLTSAGRRIHALSRRLLPQFEHTELLLKQIAKGEMGSLRIGMECHPCYQWLLKVVAPFLEQWPAVDVDVRQEFQFGGLRALFDYEIDMLVTPDPLFKPELEYFPVFGYEHRLVVAKSHPLAEQQWVSPQQLSNEVLFTYPVEPERLDIFSQFLNPAKCSVRQHKVIETTEIMLQMVASGRGICALPGWLVQEYESSLPITSLRIGKQGIQKDIYLGIRKGDEQIPYVSEFINLAKKTS</sequence>
<evidence type="ECO:0000259" key="12">
    <source>
        <dbReference type="PROSITE" id="PS50931"/>
    </source>
</evidence>
<accession>A0A917YSY2</accession>